<dbReference type="EMBL" id="OX395129">
    <property type="protein sequence ID" value="CAI5772370.1"/>
    <property type="molecule type" value="Genomic_DNA"/>
</dbReference>
<organism evidence="1 2">
    <name type="scientific">Podarcis lilfordi</name>
    <name type="common">Lilford's wall lizard</name>
    <dbReference type="NCBI Taxonomy" id="74358"/>
    <lineage>
        <taxon>Eukaryota</taxon>
        <taxon>Metazoa</taxon>
        <taxon>Chordata</taxon>
        <taxon>Craniata</taxon>
        <taxon>Vertebrata</taxon>
        <taxon>Euteleostomi</taxon>
        <taxon>Lepidosauria</taxon>
        <taxon>Squamata</taxon>
        <taxon>Bifurcata</taxon>
        <taxon>Unidentata</taxon>
        <taxon>Episquamata</taxon>
        <taxon>Laterata</taxon>
        <taxon>Lacertibaenia</taxon>
        <taxon>Lacertidae</taxon>
        <taxon>Podarcis</taxon>
    </lineage>
</organism>
<dbReference type="Proteomes" id="UP001178461">
    <property type="component" value="Chromosome 4"/>
</dbReference>
<dbReference type="AlphaFoldDB" id="A0AA35K657"/>
<gene>
    <name evidence="1" type="ORF">PODLI_1B009347</name>
</gene>
<keyword evidence="2" id="KW-1185">Reference proteome</keyword>
<protein>
    <submittedName>
        <fullName evidence="1">Uncharacterized protein</fullName>
    </submittedName>
</protein>
<proteinExistence type="predicted"/>
<sequence>MFPHVDSVSEVVLSRAEQTSLRELGLLLWLLGAHLRWGRDKGVNCESSSLILALITNLCSIRSCYLDNILAVKGRKTAPAIEHIEAGMLKTFTKPPELARRLKDSDPRQIGHIQRDMGIGQVRYSSHGLLQIY</sequence>
<evidence type="ECO:0000313" key="1">
    <source>
        <dbReference type="EMBL" id="CAI5772370.1"/>
    </source>
</evidence>
<accession>A0AA35K657</accession>
<evidence type="ECO:0000313" key="2">
    <source>
        <dbReference type="Proteomes" id="UP001178461"/>
    </source>
</evidence>
<reference evidence="1" key="1">
    <citation type="submission" date="2022-12" db="EMBL/GenBank/DDBJ databases">
        <authorList>
            <person name="Alioto T."/>
            <person name="Alioto T."/>
            <person name="Gomez Garrido J."/>
        </authorList>
    </citation>
    <scope>NUCLEOTIDE SEQUENCE</scope>
</reference>
<name>A0AA35K657_9SAUR</name>